<dbReference type="Pfam" id="PF00550">
    <property type="entry name" value="PP-binding"/>
    <property type="match status" value="1"/>
</dbReference>
<dbReference type="InterPro" id="IPR036736">
    <property type="entry name" value="ACP-like_sf"/>
</dbReference>
<dbReference type="PROSITE" id="PS52004">
    <property type="entry name" value="KS3_2"/>
    <property type="match status" value="1"/>
</dbReference>
<evidence type="ECO:0000256" key="2">
    <source>
        <dbReference type="ARBA" id="ARBA00022553"/>
    </source>
</evidence>
<keyword evidence="10" id="KW-1185">Reference proteome</keyword>
<dbReference type="Gene3D" id="3.40.366.10">
    <property type="entry name" value="Malonyl-Coenzyme A Acyl Carrier Protein, domain 2"/>
    <property type="match status" value="1"/>
</dbReference>
<accession>A0A0H2V8G9</accession>
<evidence type="ECO:0000256" key="3">
    <source>
        <dbReference type="ARBA" id="ARBA00022679"/>
    </source>
</evidence>
<dbReference type="Gene3D" id="3.40.50.1820">
    <property type="entry name" value="alpha/beta hydrolase"/>
    <property type="match status" value="1"/>
</dbReference>
<evidence type="ECO:0000313" key="9">
    <source>
        <dbReference type="EMBL" id="AAN80919.1"/>
    </source>
</evidence>
<sequence length="1010" mass="108443">MAENDFGIAIIGMAGRFPQADTVQAFWENLLASRECISFYSDEELLAMGISPEFVQHPDYVKAKGEVADIDKFDAAFFGIAPREAELMDPQHRVLLETAWAAFEDAGYVAADYPGDVGIFAGKSMDSYLMLNLMPHFKRVFSSGSLQAAIGNDKDSITTTIAYHLNLRGPAITVQTSSSTSLVAVCVACQSLLTWQCDMAIAGGVTLGPPAKTGYLSQEGGITAADGHCRAFSDNSSGFVPGTGAGLVVLKRVDEALRDGDNIYAVIKGFAVNNDGSEKISYTAPSVDAQARAIAQAQRLAGLTPQDITYVEAHGTGTRLGDPVEFSALSQAFAGASQKQYCALGSVKTNIGHLDTAAGVAGLIKTALAVQQGIIPATLHFERPNAQIDLTNSPFYINTTCQPWQPESGIRRAGVTSLGMGGTNAHVVLEQAPAVDLQARAPVPAYSILPFSAKTDSALSSGLARFADFLQHESLPDRRDLAWTLSQGRKAFAHRAALVTRDLHAAGTLLQQAATAPFARGVAQTQLGLGLLFSGQGSQYQRMGHQLYQVWPAYADAFDRCATLLEREYQLDIRHELFRAEVSLAQGERLAQTCLTQPLLFSVEYALAQLWLSWGITPTVMIGHSLGEWVAATLAGVFSLEDALRLVARRAELMHQAPSGAMLMVALPEAQIRALITAPLAIAAVNAPDYSVIAGPTSEILAVSQRLTEQNIINKRLHTSHAFHSSMMQDAAQALRQAFENVRLNPPTLTIISTVTGAHVSADTLTTPDYWIEQMLMPVQFSAALQEAQATFDVDFLEIGPGATLTQLTNGHALGDRLAFSSLPAGARSSDEHKHILDTVAALWVRGHNIDLSAFAGEQPRRVSLPTYAFDKIRYWVDSPEEQRSAVTPVADAGSVIPSEPSVRRQPRPAFSVPYAAPESKTQRGLVAICEALLGIDGLGIDDNFFEAGGHSLMLGMLLAQVQERFAVTLSFFDVMEDASVRALAQLVEQEQQDDGGSALAVLVNDMINE</sequence>
<dbReference type="EMBL" id="AE014075">
    <property type="protein sequence ID" value="AAN80919.1"/>
    <property type="molecule type" value="Genomic_DNA"/>
</dbReference>
<dbReference type="GO" id="GO:0006633">
    <property type="term" value="P:fatty acid biosynthetic process"/>
    <property type="evidence" value="ECO:0007669"/>
    <property type="project" value="TreeGrafter"/>
</dbReference>
<dbReference type="InterPro" id="IPR020841">
    <property type="entry name" value="PKS_Beta-ketoAc_synthase_dom"/>
</dbReference>
<dbReference type="CDD" id="cd00833">
    <property type="entry name" value="PKS"/>
    <property type="match status" value="1"/>
</dbReference>
<dbReference type="RefSeq" id="WP_000829570.1">
    <property type="nucleotide sequence ID" value="NC_004431.1"/>
</dbReference>
<dbReference type="Proteomes" id="UP000001410">
    <property type="component" value="Chromosome"/>
</dbReference>
<protein>
    <submittedName>
        <fullName evidence="9">Putative polyketide synthase</fullName>
    </submittedName>
</protein>
<feature type="domain" description="Carrier" evidence="7">
    <location>
        <begin position="917"/>
        <end position="992"/>
    </location>
</feature>
<organism evidence="9 10">
    <name type="scientific">Escherichia coli O6:H1 (strain CFT073 / ATCC 700928 / UPEC)</name>
    <dbReference type="NCBI Taxonomy" id="199310"/>
    <lineage>
        <taxon>Bacteria</taxon>
        <taxon>Pseudomonadati</taxon>
        <taxon>Pseudomonadota</taxon>
        <taxon>Gammaproteobacteria</taxon>
        <taxon>Enterobacterales</taxon>
        <taxon>Enterobacteriaceae</taxon>
        <taxon>Escherichia</taxon>
    </lineage>
</organism>
<dbReference type="InterPro" id="IPR032821">
    <property type="entry name" value="PKS_assoc"/>
</dbReference>
<evidence type="ECO:0000259" key="7">
    <source>
        <dbReference type="PROSITE" id="PS50075"/>
    </source>
</evidence>
<proteinExistence type="predicted"/>
<dbReference type="InterPro" id="IPR014031">
    <property type="entry name" value="Ketoacyl_synth_C"/>
</dbReference>
<keyword evidence="2" id="KW-0597">Phosphoprotein</keyword>
<dbReference type="FunFam" id="3.40.47.10:FF:000042">
    <property type="entry name" value="Polyketide synthase Pks13"/>
    <property type="match status" value="1"/>
</dbReference>
<dbReference type="SUPFAM" id="SSF55048">
    <property type="entry name" value="Probable ACP-binding domain of malonyl-CoA ACP transacylase"/>
    <property type="match status" value="1"/>
</dbReference>
<dbReference type="InterPro" id="IPR050091">
    <property type="entry name" value="PKS_NRPS_Biosynth_Enz"/>
</dbReference>
<dbReference type="SMART" id="SM00827">
    <property type="entry name" value="PKS_AT"/>
    <property type="match status" value="1"/>
</dbReference>
<gene>
    <name evidence="9" type="ordered locus">c2460</name>
</gene>
<dbReference type="SUPFAM" id="SSF52151">
    <property type="entry name" value="FabD/lysophospholipase-like"/>
    <property type="match status" value="1"/>
</dbReference>
<dbReference type="InterPro" id="IPR009081">
    <property type="entry name" value="PP-bd_ACP"/>
</dbReference>
<dbReference type="InterPro" id="IPR016036">
    <property type="entry name" value="Malonyl_transacylase_ACP-bd"/>
</dbReference>
<reference evidence="9 10" key="1">
    <citation type="journal article" date="2002" name="Proc. Natl. Acad. Sci. U.S.A.">
        <title>Extensive mosaic structure revealed by the complete genome sequence of uropathogenic Escherichia coli.</title>
        <authorList>
            <person name="Welch R.A."/>
            <person name="Burland V."/>
            <person name="Plunkett G.III."/>
            <person name="Redford P."/>
            <person name="Roesch P."/>
            <person name="Rasko D."/>
            <person name="Buckles E.L."/>
            <person name="Liou S.R."/>
            <person name="Boutin A."/>
            <person name="Hackett J."/>
            <person name="Stroud D."/>
            <person name="Mayhew G.F."/>
            <person name="Rose D.J."/>
            <person name="Zhou S."/>
            <person name="Schwartz D.C."/>
            <person name="Perna N.T."/>
            <person name="Mobley H.L."/>
            <person name="Donnenberg M.S."/>
            <person name="Blattner F.R."/>
        </authorList>
    </citation>
    <scope>NUCLEOTIDE SEQUENCE [LARGE SCALE GENOMIC DNA]</scope>
    <source>
        <strain evidence="10">CFT073 / ATCC 700928 / UPEC</strain>
    </source>
</reference>
<keyword evidence="5" id="KW-0443">Lipid metabolism</keyword>
<evidence type="ECO:0000256" key="4">
    <source>
        <dbReference type="ARBA" id="ARBA00022832"/>
    </source>
</evidence>
<evidence type="ECO:0000313" key="10">
    <source>
        <dbReference type="Proteomes" id="UP000001410"/>
    </source>
</evidence>
<keyword evidence="6" id="KW-0511">Multifunctional enzyme</keyword>
<evidence type="ECO:0000256" key="1">
    <source>
        <dbReference type="ARBA" id="ARBA00022450"/>
    </source>
</evidence>
<dbReference type="SMART" id="SM00825">
    <property type="entry name" value="PKS_KS"/>
    <property type="match status" value="1"/>
</dbReference>
<dbReference type="PANTHER" id="PTHR43775:SF51">
    <property type="entry name" value="INACTIVE PHENOLPHTHIOCEROL SYNTHESIS POLYKETIDE SYNTHASE TYPE I PKS1-RELATED"/>
    <property type="match status" value="1"/>
</dbReference>
<dbReference type="Gene3D" id="3.40.47.10">
    <property type="match status" value="1"/>
</dbReference>
<dbReference type="InterPro" id="IPR014043">
    <property type="entry name" value="Acyl_transferase_dom"/>
</dbReference>
<dbReference type="eggNOG" id="COG3321">
    <property type="taxonomic scope" value="Bacteria"/>
</dbReference>
<dbReference type="InterPro" id="IPR016035">
    <property type="entry name" value="Acyl_Trfase/lysoPLipase"/>
</dbReference>
<keyword evidence="4" id="KW-0276">Fatty acid metabolism</keyword>
<dbReference type="InterPro" id="IPR016039">
    <property type="entry name" value="Thiolase-like"/>
</dbReference>
<dbReference type="InterPro" id="IPR001227">
    <property type="entry name" value="Ac_transferase_dom_sf"/>
</dbReference>
<dbReference type="SUPFAM" id="SSF53901">
    <property type="entry name" value="Thiolase-like"/>
    <property type="match status" value="1"/>
</dbReference>
<evidence type="ECO:0000256" key="6">
    <source>
        <dbReference type="ARBA" id="ARBA00023268"/>
    </source>
</evidence>
<dbReference type="Pfam" id="PF00109">
    <property type="entry name" value="ketoacyl-synt"/>
    <property type="match status" value="1"/>
</dbReference>
<dbReference type="Pfam" id="PF02801">
    <property type="entry name" value="Ketoacyl-synt_C"/>
    <property type="match status" value="1"/>
</dbReference>
<dbReference type="Gene3D" id="3.30.70.3290">
    <property type="match status" value="1"/>
</dbReference>
<dbReference type="HOGENOM" id="CLU_000022_16_6_6"/>
<dbReference type="PROSITE" id="PS50075">
    <property type="entry name" value="CARRIER"/>
    <property type="match status" value="1"/>
</dbReference>
<dbReference type="Pfam" id="PF16197">
    <property type="entry name" value="KAsynt_C_assoc"/>
    <property type="match status" value="1"/>
</dbReference>
<keyword evidence="3" id="KW-0808">Transferase</keyword>
<dbReference type="PANTHER" id="PTHR43775">
    <property type="entry name" value="FATTY ACID SYNTHASE"/>
    <property type="match status" value="1"/>
</dbReference>
<dbReference type="KEGG" id="ecc:c2460"/>
<dbReference type="STRING" id="199310.c2460"/>
<evidence type="ECO:0000256" key="5">
    <source>
        <dbReference type="ARBA" id="ARBA00023098"/>
    </source>
</evidence>
<dbReference type="InterPro" id="IPR029058">
    <property type="entry name" value="AB_hydrolase_fold"/>
</dbReference>
<dbReference type="GO" id="GO:0004312">
    <property type="term" value="F:fatty acid synthase activity"/>
    <property type="evidence" value="ECO:0007669"/>
    <property type="project" value="TreeGrafter"/>
</dbReference>
<dbReference type="InterPro" id="IPR014030">
    <property type="entry name" value="Ketoacyl_synth_N"/>
</dbReference>
<feature type="domain" description="Ketosynthase family 3 (KS3)" evidence="8">
    <location>
        <begin position="5"/>
        <end position="431"/>
    </location>
</feature>
<dbReference type="SUPFAM" id="SSF47336">
    <property type="entry name" value="ACP-like"/>
    <property type="match status" value="1"/>
</dbReference>
<dbReference type="SMR" id="A0A0H2V8G9"/>
<name>A0A0H2V8G9_ECOL6</name>
<dbReference type="AlphaFoldDB" id="A0A0H2V8G9"/>
<evidence type="ECO:0000259" key="8">
    <source>
        <dbReference type="PROSITE" id="PS52004"/>
    </source>
</evidence>
<keyword evidence="1" id="KW-0596">Phosphopantetheine</keyword>
<dbReference type="Pfam" id="PF00698">
    <property type="entry name" value="Acyl_transf_1"/>
    <property type="match status" value="1"/>
</dbReference>